<comment type="similarity">
    <text evidence="2">Belongs to the membrane fusion protein (MFP) (TC 8.A.1) family.</text>
</comment>
<dbReference type="SUPFAM" id="SSF51230">
    <property type="entry name" value="Single hybrid motif"/>
    <property type="match status" value="1"/>
</dbReference>
<sequence>MQFRQQALSKLQSPEQLDLPVRFARPQGLLVLVVTVAVMAAACVWAVTGSVASTLDAPGILTHSRGSYILQSPVAGQITEVLAEEGQTLPRNSPLLKVRTEQGERVVRTIDAGRLTSVTATIGAVVTTGADVASVERIDGPDDPLVVLLYVSGSSAASVPVGASVDLTVQSVPAQQYGVLRGKVAAVGRAAQTQQQITRFLGDAQLGEQFSKHGRPLAVLVKIERSSATESGYRWSSADGPPYAIGSMTLATGSVRLADQRPIDWLLP</sequence>
<gene>
    <name evidence="7" type="ORF">EAO74_04135</name>
</gene>
<accession>A0A652LBR6</accession>
<keyword evidence="5 6" id="KW-0472">Membrane</keyword>
<dbReference type="PANTHER" id="PTHR30386">
    <property type="entry name" value="MEMBRANE FUSION SUBUNIT OF EMRAB-TOLC MULTIDRUG EFFLUX PUMP"/>
    <property type="match status" value="1"/>
</dbReference>
<keyword evidence="3 6" id="KW-0812">Transmembrane</keyword>
<dbReference type="Gene3D" id="2.40.50.100">
    <property type="match status" value="1"/>
</dbReference>
<dbReference type="InterPro" id="IPR011053">
    <property type="entry name" value="Single_hybrid_motif"/>
</dbReference>
<dbReference type="InterPro" id="IPR050739">
    <property type="entry name" value="MFP"/>
</dbReference>
<protein>
    <submittedName>
        <fullName evidence="7">HlyD family efflux transporter periplasmic adaptor subunit</fullName>
    </submittedName>
</protein>
<dbReference type="RefSeq" id="WP_124278435.1">
    <property type="nucleotide sequence ID" value="NZ_RDBM01000011.1"/>
</dbReference>
<evidence type="ECO:0000256" key="2">
    <source>
        <dbReference type="ARBA" id="ARBA00009477"/>
    </source>
</evidence>
<dbReference type="EMBL" id="RDBM01000011">
    <property type="protein sequence ID" value="TXS33543.1"/>
    <property type="molecule type" value="Genomic_DNA"/>
</dbReference>
<feature type="transmembrane region" description="Helical" evidence="6">
    <location>
        <begin position="29"/>
        <end position="48"/>
    </location>
</feature>
<dbReference type="GO" id="GO:0016020">
    <property type="term" value="C:membrane"/>
    <property type="evidence" value="ECO:0007669"/>
    <property type="project" value="UniProtKB-SubCell"/>
</dbReference>
<organism evidence="7">
    <name type="scientific">Streptomyces sp. gb1(2016)</name>
    <dbReference type="NCBI Taxonomy" id="1828321"/>
    <lineage>
        <taxon>Bacteria</taxon>
        <taxon>Bacillati</taxon>
        <taxon>Actinomycetota</taxon>
        <taxon>Actinomycetes</taxon>
        <taxon>Kitasatosporales</taxon>
        <taxon>Streptomycetaceae</taxon>
        <taxon>Streptomyces</taxon>
    </lineage>
</organism>
<evidence type="ECO:0000313" key="7">
    <source>
        <dbReference type="EMBL" id="TXS33543.1"/>
    </source>
</evidence>
<proteinExistence type="inferred from homology"/>
<keyword evidence="4 6" id="KW-1133">Transmembrane helix</keyword>
<evidence type="ECO:0000256" key="4">
    <source>
        <dbReference type="ARBA" id="ARBA00022989"/>
    </source>
</evidence>
<comment type="subcellular location">
    <subcellularLocation>
        <location evidence="1">Membrane</location>
        <topology evidence="1">Single-pass membrane protein</topology>
    </subcellularLocation>
</comment>
<dbReference type="AlphaFoldDB" id="A0A652LBR6"/>
<name>A0A652LBR6_9ACTN</name>
<evidence type="ECO:0000256" key="6">
    <source>
        <dbReference type="SAM" id="Phobius"/>
    </source>
</evidence>
<comment type="caution">
    <text evidence="7">The sequence shown here is derived from an EMBL/GenBank/DDBJ whole genome shotgun (WGS) entry which is preliminary data.</text>
</comment>
<evidence type="ECO:0000256" key="3">
    <source>
        <dbReference type="ARBA" id="ARBA00022692"/>
    </source>
</evidence>
<evidence type="ECO:0000256" key="5">
    <source>
        <dbReference type="ARBA" id="ARBA00023136"/>
    </source>
</evidence>
<dbReference type="PANTHER" id="PTHR30386:SF26">
    <property type="entry name" value="TRANSPORT PROTEIN COMB"/>
    <property type="match status" value="1"/>
</dbReference>
<evidence type="ECO:0000256" key="1">
    <source>
        <dbReference type="ARBA" id="ARBA00004167"/>
    </source>
</evidence>
<reference evidence="7" key="1">
    <citation type="submission" date="2018-10" db="EMBL/GenBank/DDBJ databases">
        <authorList>
            <person name="Hariharan J."/>
            <person name="Choudoir M.J."/>
            <person name="Diebold P."/>
            <person name="Panke-Buisse K."/>
            <person name="Campbell A.N."/>
            <person name="Buckley D.H."/>
        </authorList>
    </citation>
    <scope>NUCLEOTIDE SEQUENCE</scope>
    <source>
        <strain evidence="7">Gb1</strain>
    </source>
</reference>